<accession>A0A841CVV2</accession>
<dbReference type="PANTHER" id="PTHR43292:SF4">
    <property type="entry name" value="ACYL-COA DEHYDROGENASE FADE34"/>
    <property type="match status" value="1"/>
</dbReference>
<evidence type="ECO:0000259" key="7">
    <source>
        <dbReference type="Pfam" id="PF02770"/>
    </source>
</evidence>
<evidence type="ECO:0000259" key="6">
    <source>
        <dbReference type="Pfam" id="PF00441"/>
    </source>
</evidence>
<dbReference type="PANTHER" id="PTHR43292">
    <property type="entry name" value="ACYL-COA DEHYDROGENASE"/>
    <property type="match status" value="1"/>
</dbReference>
<evidence type="ECO:0000313" key="9">
    <source>
        <dbReference type="EMBL" id="MBB5962031.1"/>
    </source>
</evidence>
<dbReference type="GO" id="GO:0005886">
    <property type="term" value="C:plasma membrane"/>
    <property type="evidence" value="ECO:0007669"/>
    <property type="project" value="TreeGrafter"/>
</dbReference>
<dbReference type="InterPro" id="IPR036250">
    <property type="entry name" value="AcylCo_DH-like_C"/>
</dbReference>
<dbReference type="InterPro" id="IPR052161">
    <property type="entry name" value="Mycobact_Acyl-CoA_DH"/>
</dbReference>
<evidence type="ECO:0000259" key="8">
    <source>
        <dbReference type="Pfam" id="PF02771"/>
    </source>
</evidence>
<dbReference type="AlphaFoldDB" id="A0A841CVV2"/>
<comment type="cofactor">
    <cofactor evidence="1">
        <name>FAD</name>
        <dbReference type="ChEBI" id="CHEBI:57692"/>
    </cofactor>
</comment>
<comment type="similarity">
    <text evidence="2">Belongs to the acyl-CoA dehydrogenase family.</text>
</comment>
<dbReference type="Pfam" id="PF02771">
    <property type="entry name" value="Acyl-CoA_dh_N"/>
    <property type="match status" value="2"/>
</dbReference>
<evidence type="ECO:0000256" key="5">
    <source>
        <dbReference type="ARBA" id="ARBA00023002"/>
    </source>
</evidence>
<dbReference type="Gene3D" id="1.10.540.10">
    <property type="entry name" value="Acyl-CoA dehydrogenase/oxidase, N-terminal domain"/>
    <property type="match status" value="2"/>
</dbReference>
<dbReference type="SUPFAM" id="SSF56645">
    <property type="entry name" value="Acyl-CoA dehydrogenase NM domain-like"/>
    <property type="match status" value="2"/>
</dbReference>
<keyword evidence="4" id="KW-0274">FAD</keyword>
<evidence type="ECO:0000256" key="3">
    <source>
        <dbReference type="ARBA" id="ARBA00022630"/>
    </source>
</evidence>
<protein>
    <submittedName>
        <fullName evidence="9">Alkylation response protein AidB-like acyl-CoA dehydrogenase</fullName>
    </submittedName>
</protein>
<feature type="domain" description="Acyl-CoA dehydrogenase/oxidase N-terminal" evidence="8">
    <location>
        <begin position="386"/>
        <end position="462"/>
    </location>
</feature>
<proteinExistence type="inferred from homology"/>
<dbReference type="FunFam" id="2.40.110.10:FF:000011">
    <property type="entry name" value="Acyl-CoA dehydrogenase FadE34"/>
    <property type="match status" value="1"/>
</dbReference>
<organism evidence="9 10">
    <name type="scientific">Planomonospora venezuelensis</name>
    <dbReference type="NCBI Taxonomy" id="1999"/>
    <lineage>
        <taxon>Bacteria</taxon>
        <taxon>Bacillati</taxon>
        <taxon>Actinomycetota</taxon>
        <taxon>Actinomycetes</taxon>
        <taxon>Streptosporangiales</taxon>
        <taxon>Streptosporangiaceae</taxon>
        <taxon>Planomonospora</taxon>
    </lineage>
</organism>
<feature type="domain" description="Acyl-CoA oxidase/dehydrogenase middle" evidence="7">
    <location>
        <begin position="466"/>
        <end position="560"/>
    </location>
</feature>
<dbReference type="InterPro" id="IPR006091">
    <property type="entry name" value="Acyl-CoA_Oxase/DH_mid-dom"/>
</dbReference>
<evidence type="ECO:0000256" key="4">
    <source>
        <dbReference type="ARBA" id="ARBA00022827"/>
    </source>
</evidence>
<dbReference type="GO" id="GO:0016627">
    <property type="term" value="F:oxidoreductase activity, acting on the CH-CH group of donors"/>
    <property type="evidence" value="ECO:0007669"/>
    <property type="project" value="InterPro"/>
</dbReference>
<dbReference type="SUPFAM" id="SSF47203">
    <property type="entry name" value="Acyl-CoA dehydrogenase C-terminal domain-like"/>
    <property type="match status" value="2"/>
</dbReference>
<name>A0A841CVV2_PLAVE</name>
<dbReference type="InterPro" id="IPR046373">
    <property type="entry name" value="Acyl-CoA_Oxase/DH_mid-dom_sf"/>
</dbReference>
<keyword evidence="5" id="KW-0560">Oxidoreductase</keyword>
<feature type="domain" description="Acyl-CoA dehydrogenase/oxidase C-terminal" evidence="6">
    <location>
        <begin position="572"/>
        <end position="722"/>
    </location>
</feature>
<evidence type="ECO:0000256" key="1">
    <source>
        <dbReference type="ARBA" id="ARBA00001974"/>
    </source>
</evidence>
<feature type="domain" description="Acyl-CoA dehydrogenase/oxidase C-terminal" evidence="6">
    <location>
        <begin position="214"/>
        <end position="338"/>
    </location>
</feature>
<evidence type="ECO:0000256" key="2">
    <source>
        <dbReference type="ARBA" id="ARBA00009347"/>
    </source>
</evidence>
<comment type="caution">
    <text evidence="9">The sequence shown here is derived from an EMBL/GenBank/DDBJ whole genome shotgun (WGS) entry which is preliminary data.</text>
</comment>
<keyword evidence="3" id="KW-0285">Flavoprotein</keyword>
<dbReference type="EMBL" id="JACHJJ010000003">
    <property type="protein sequence ID" value="MBB5962031.1"/>
    <property type="molecule type" value="Genomic_DNA"/>
</dbReference>
<reference evidence="9 10" key="1">
    <citation type="submission" date="2020-08" db="EMBL/GenBank/DDBJ databases">
        <title>Genomic Encyclopedia of Type Strains, Phase III (KMG-III): the genomes of soil and plant-associated and newly described type strains.</title>
        <authorList>
            <person name="Whitman W."/>
        </authorList>
    </citation>
    <scope>NUCLEOTIDE SEQUENCE [LARGE SCALE GENOMIC DNA]</scope>
    <source>
        <strain evidence="9 10">CECT 3303</strain>
    </source>
</reference>
<feature type="domain" description="Acyl-CoA dehydrogenase/oxidase N-terminal" evidence="8">
    <location>
        <begin position="6"/>
        <end position="115"/>
    </location>
</feature>
<keyword evidence="10" id="KW-1185">Reference proteome</keyword>
<dbReference type="GO" id="GO:0050660">
    <property type="term" value="F:flavin adenine dinucleotide binding"/>
    <property type="evidence" value="ECO:0007669"/>
    <property type="project" value="InterPro"/>
</dbReference>
<sequence>MAIGLSEEHEALRESVSGWAERNIPSEVVRAAIAAEGEQRPGFWPGLAEQGLLGLHIPEEHGGSGYGLLETAVAVEALGERVAPGPYVPTVLASAAILASDGKAHAELLPGLADGTLTGAVALSGTITGTRGEDGALTVTGTAETVLGGALADVLVLPVSTDRGEEWVAVDASAATVTPVKSLDITRGVAKVELDAAAVPAGRILDGLQGPAVLNLAAVILGAEASGVASWCVTAAAEYAKVRVQFGRPIGQFQGVKHKASRMLVALEQARATVWDATRAEGRELDYAAAIAGVVAPDAAVQCAKDAVQIFGGIGYTYEHDAHLYYRRALTLRALLGPGSEWAESVASLALDGVSREMEIDLPEDAAALRESIREEVAGIAKLSGQEQKRALAAGGFVMPHLPRPWGRDAKPLEQVLIFQELKAAKVKLPQMIIGAWVVPSIAMYGTAEQQERFLPKTLSGEMMWCQLFSEPGAGSDLAALQMKAEKVEGGWKLNGQKIWTSVAHVAEWGICIARNSSEGSKHEGITYFLVDMKAPGVTVRPLTEMTGENLFNEVFLDDVFVPDELVVGEVGEGWKVARNTLSNERVSLSSGSGGTGASVPDLLGLAGRLGRELTPAERQELARVVCEGHSINALGLRVTLKQLTGGEPGADASVRKLLSTSHAQHVSECAVGLLGVSAVVAADMKLGDPGYWNRAVLATRAMTIYGGTTEVQLNIIGERMLGLPRDPEPGK</sequence>
<evidence type="ECO:0000313" key="10">
    <source>
        <dbReference type="Proteomes" id="UP000562352"/>
    </source>
</evidence>
<gene>
    <name evidence="9" type="ORF">FHS22_001290</name>
</gene>
<dbReference type="InterPro" id="IPR013786">
    <property type="entry name" value="AcylCoA_DH/ox_N"/>
</dbReference>
<dbReference type="Proteomes" id="UP000562352">
    <property type="component" value="Unassembled WGS sequence"/>
</dbReference>
<dbReference type="Gene3D" id="1.20.140.10">
    <property type="entry name" value="Butyryl-CoA Dehydrogenase, subunit A, domain 3"/>
    <property type="match status" value="2"/>
</dbReference>
<dbReference type="InterPro" id="IPR037069">
    <property type="entry name" value="AcylCoA_DH/ox_N_sf"/>
</dbReference>
<dbReference type="Gene3D" id="2.40.110.10">
    <property type="entry name" value="Butyryl-CoA Dehydrogenase, subunit A, domain 2"/>
    <property type="match status" value="2"/>
</dbReference>
<dbReference type="InterPro" id="IPR009100">
    <property type="entry name" value="AcylCoA_DH/oxidase_NM_dom_sf"/>
</dbReference>
<dbReference type="Pfam" id="PF02770">
    <property type="entry name" value="Acyl-CoA_dh_M"/>
    <property type="match status" value="1"/>
</dbReference>
<dbReference type="RefSeq" id="WP_184939265.1">
    <property type="nucleotide sequence ID" value="NZ_BAAAWZ010000001.1"/>
</dbReference>
<dbReference type="InterPro" id="IPR009075">
    <property type="entry name" value="AcylCo_DH/oxidase_C"/>
</dbReference>
<dbReference type="Pfam" id="PF00441">
    <property type="entry name" value="Acyl-CoA_dh_1"/>
    <property type="match status" value="2"/>
</dbReference>